<keyword evidence="1" id="KW-0862">Zinc</keyword>
<dbReference type="SUPFAM" id="SSF101152">
    <property type="entry name" value="Mob1/phocein"/>
    <property type="match status" value="1"/>
</dbReference>
<evidence type="ECO:0000313" key="3">
    <source>
        <dbReference type="Proteomes" id="UP000663866"/>
    </source>
</evidence>
<name>A0A820Q658_9BILA</name>
<feature type="binding site" evidence="1">
    <location>
        <position position="77"/>
    </location>
    <ligand>
        <name>Zn(2+)</name>
        <dbReference type="ChEBI" id="CHEBI:29105"/>
    </ligand>
</feature>
<sequence>MNFLFRQQRTFKPHRNIPEGTKQHDLMKHAQNTLGSGNLRLAVQLPDGEDLNEWIAVNIVDFFNQINMLFGTITEFCTETT</sequence>
<keyword evidence="3" id="KW-1185">Reference proteome</keyword>
<dbReference type="AlphaFoldDB" id="A0A820Q658"/>
<proteinExistence type="predicted"/>
<keyword evidence="1" id="KW-0479">Metal-binding</keyword>
<dbReference type="InterPro" id="IPR005301">
    <property type="entry name" value="MOB_kinase_act_fam"/>
</dbReference>
<reference evidence="2" key="1">
    <citation type="submission" date="2021-02" db="EMBL/GenBank/DDBJ databases">
        <authorList>
            <person name="Nowell W R."/>
        </authorList>
    </citation>
    <scope>NUCLEOTIDE SEQUENCE</scope>
</reference>
<dbReference type="PANTHER" id="PTHR22599">
    <property type="entry name" value="MPS ONE BINDER KINASE ACTIVATOR-LIKE MOB"/>
    <property type="match status" value="1"/>
</dbReference>
<evidence type="ECO:0008006" key="4">
    <source>
        <dbReference type="Google" id="ProtNLM"/>
    </source>
</evidence>
<evidence type="ECO:0000256" key="1">
    <source>
        <dbReference type="PIRSR" id="PIRSR605301-1"/>
    </source>
</evidence>
<protein>
    <recommendedName>
        <fullName evidence="4">MOB kinase activator 1A</fullName>
    </recommendedName>
</protein>
<gene>
    <name evidence="2" type="ORF">OVN521_LOCUS35642</name>
</gene>
<dbReference type="Pfam" id="PF03637">
    <property type="entry name" value="Mob1_phocein"/>
    <property type="match status" value="1"/>
</dbReference>
<evidence type="ECO:0000313" key="2">
    <source>
        <dbReference type="EMBL" id="CAF4413744.1"/>
    </source>
</evidence>
<organism evidence="2 3">
    <name type="scientific">Rotaria magnacalcarata</name>
    <dbReference type="NCBI Taxonomy" id="392030"/>
    <lineage>
        <taxon>Eukaryota</taxon>
        <taxon>Metazoa</taxon>
        <taxon>Spiralia</taxon>
        <taxon>Gnathifera</taxon>
        <taxon>Rotifera</taxon>
        <taxon>Eurotatoria</taxon>
        <taxon>Bdelloidea</taxon>
        <taxon>Philodinida</taxon>
        <taxon>Philodinidae</taxon>
        <taxon>Rotaria</taxon>
    </lineage>
</organism>
<accession>A0A820Q658</accession>
<dbReference type="EMBL" id="CAJOBG010041885">
    <property type="protein sequence ID" value="CAF4413744.1"/>
    <property type="molecule type" value="Genomic_DNA"/>
</dbReference>
<comment type="caution">
    <text evidence="2">The sequence shown here is derived from an EMBL/GenBank/DDBJ whole genome shotgun (WGS) entry which is preliminary data.</text>
</comment>
<dbReference type="Gene3D" id="1.20.140.30">
    <property type="entry name" value="MOB kinase activator"/>
    <property type="match status" value="1"/>
</dbReference>
<dbReference type="InterPro" id="IPR036703">
    <property type="entry name" value="MOB_kinase_act_sf"/>
</dbReference>
<feature type="non-terminal residue" evidence="2">
    <location>
        <position position="1"/>
    </location>
</feature>
<dbReference type="Proteomes" id="UP000663866">
    <property type="component" value="Unassembled WGS sequence"/>
</dbReference>